<dbReference type="Gene3D" id="2.60.120.590">
    <property type="entry name" value="Alpha-ketoglutarate-dependent dioxygenase AlkB-like"/>
    <property type="match status" value="1"/>
</dbReference>
<protein>
    <submittedName>
        <fullName evidence="2">Alpha-ketoglutarate-dependent dioxygenase AlkB</fullName>
    </submittedName>
</protein>
<keyword evidence="3" id="KW-1185">Reference proteome</keyword>
<name>A0ABX5FC36_9CHRO</name>
<evidence type="ECO:0000259" key="1">
    <source>
        <dbReference type="PROSITE" id="PS51471"/>
    </source>
</evidence>
<dbReference type="Pfam" id="PF13532">
    <property type="entry name" value="2OG-FeII_Oxy_2"/>
    <property type="match status" value="1"/>
</dbReference>
<dbReference type="EMBL" id="PVWP01000001">
    <property type="protein sequence ID" value="PSB39448.1"/>
    <property type="molecule type" value="Genomic_DNA"/>
</dbReference>
<dbReference type="InterPro" id="IPR032852">
    <property type="entry name" value="ALKBH2"/>
</dbReference>
<dbReference type="SUPFAM" id="SSF51197">
    <property type="entry name" value="Clavaminate synthase-like"/>
    <property type="match status" value="1"/>
</dbReference>
<reference evidence="2 3" key="2">
    <citation type="submission" date="2018-03" db="EMBL/GenBank/DDBJ databases">
        <title>The ancient ancestry and fast evolution of plastids.</title>
        <authorList>
            <person name="Moore K.R."/>
            <person name="Magnabosco C."/>
            <person name="Momper L."/>
            <person name="Gold D.A."/>
            <person name="Bosak T."/>
            <person name="Fournier G.P."/>
        </authorList>
    </citation>
    <scope>NUCLEOTIDE SEQUENCE [LARGE SCALE GENOMIC DNA]</scope>
    <source>
        <strain evidence="2 3">CCALA 015</strain>
    </source>
</reference>
<keyword evidence="2" id="KW-0560">Oxidoreductase</keyword>
<proteinExistence type="predicted"/>
<dbReference type="InterPro" id="IPR037151">
    <property type="entry name" value="AlkB-like_sf"/>
</dbReference>
<keyword evidence="2" id="KW-0223">Dioxygenase</keyword>
<dbReference type="RefSeq" id="WP_106219639.1">
    <property type="nucleotide sequence ID" value="NZ_PVWP01000001.1"/>
</dbReference>
<comment type="caution">
    <text evidence="2">The sequence shown here is derived from an EMBL/GenBank/DDBJ whole genome shotgun (WGS) entry which is preliminary data.</text>
</comment>
<evidence type="ECO:0000313" key="2">
    <source>
        <dbReference type="EMBL" id="PSB39448.1"/>
    </source>
</evidence>
<accession>A0ABX5FC36</accession>
<evidence type="ECO:0000313" key="3">
    <source>
        <dbReference type="Proteomes" id="UP000238218"/>
    </source>
</evidence>
<dbReference type="InterPro" id="IPR005123">
    <property type="entry name" value="Oxoglu/Fe-dep_dioxygenase_dom"/>
</dbReference>
<organism evidence="2 3">
    <name type="scientific">Aphanothece cf. minutissima CCALA 015</name>
    <dbReference type="NCBI Taxonomy" id="2107695"/>
    <lineage>
        <taxon>Bacteria</taxon>
        <taxon>Bacillati</taxon>
        <taxon>Cyanobacteriota</taxon>
        <taxon>Cyanophyceae</taxon>
        <taxon>Oscillatoriophycideae</taxon>
        <taxon>Chroococcales</taxon>
        <taxon>Aphanothecaceae</taxon>
        <taxon>Aphanothece</taxon>
    </lineage>
</organism>
<reference evidence="2 3" key="1">
    <citation type="submission" date="2018-02" db="EMBL/GenBank/DDBJ databases">
        <authorList>
            <person name="Moore K."/>
            <person name="Momper L."/>
        </authorList>
    </citation>
    <scope>NUCLEOTIDE SEQUENCE [LARGE SCALE GENOMIC DNA]</scope>
    <source>
        <strain evidence="2 3">CCALA 015</strain>
    </source>
</reference>
<sequence>MTHQLDLLASEPPPPHGALRELRAQGLALRHGPGWLPEADRHLAALRDSVPWKQERITLFGRSHPIPRLTCWMGDPGCHYTYSGVRNAIEAWSAPVLAIKALVEAAAGCRFNSLLLNRYRDGNDKLDWHADDEPELDPGQPIASLSLGAARSFRLRPRDPAANPAAPLTLELGHGDLLIMAPPTQRHWLHQVPRRLRVRQERLNLTFRVIRAEAVRHV</sequence>
<dbReference type="PANTHER" id="PTHR31573:SF1">
    <property type="entry name" value="DNA OXIDATIVE DEMETHYLASE ALKBH2"/>
    <property type="match status" value="1"/>
</dbReference>
<gene>
    <name evidence="2" type="ORF">C7B81_02060</name>
</gene>
<feature type="domain" description="Fe2OG dioxygenase" evidence="1">
    <location>
        <begin position="110"/>
        <end position="211"/>
    </location>
</feature>
<dbReference type="InterPro" id="IPR027450">
    <property type="entry name" value="AlkB-like"/>
</dbReference>
<dbReference type="PANTHER" id="PTHR31573">
    <property type="entry name" value="ALPHA-KETOGLUTARATE-DEPENDENT DIOXYGENASE ALKB HOMOLOG 2"/>
    <property type="match status" value="1"/>
</dbReference>
<dbReference type="PROSITE" id="PS51471">
    <property type="entry name" value="FE2OG_OXY"/>
    <property type="match status" value="1"/>
</dbReference>
<dbReference type="Proteomes" id="UP000238218">
    <property type="component" value="Unassembled WGS sequence"/>
</dbReference>
<dbReference type="GO" id="GO:0051213">
    <property type="term" value="F:dioxygenase activity"/>
    <property type="evidence" value="ECO:0007669"/>
    <property type="project" value="UniProtKB-KW"/>
</dbReference>